<dbReference type="Proteomes" id="UP000654482">
    <property type="component" value="Unassembled WGS sequence"/>
</dbReference>
<evidence type="ECO:0000256" key="2">
    <source>
        <dbReference type="ARBA" id="ARBA00022692"/>
    </source>
</evidence>
<evidence type="ECO:0000256" key="1">
    <source>
        <dbReference type="ARBA" id="ARBA00004167"/>
    </source>
</evidence>
<keyword evidence="6" id="KW-1185">Reference proteome</keyword>
<reference evidence="5" key="1">
    <citation type="submission" date="2020-10" db="EMBL/GenBank/DDBJ databases">
        <authorList>
            <person name="Castelo-Branco R."/>
            <person name="Eusebio N."/>
            <person name="Adriana R."/>
            <person name="Vieira A."/>
            <person name="Brugerolle De Fraissinette N."/>
            <person name="Rezende De Castro R."/>
            <person name="Schneider M.P."/>
            <person name="Vasconcelos V."/>
            <person name="Leao P.N."/>
        </authorList>
    </citation>
    <scope>NUCLEOTIDE SEQUENCE</scope>
    <source>
        <strain evidence="5">LEGE 07157</strain>
    </source>
</reference>
<dbReference type="PANTHER" id="PTHR37461:SF1">
    <property type="entry name" value="ANTI-SIGMA-K FACTOR RSKA"/>
    <property type="match status" value="1"/>
</dbReference>
<dbReference type="GO" id="GO:0016020">
    <property type="term" value="C:membrane"/>
    <property type="evidence" value="ECO:0007669"/>
    <property type="project" value="UniProtKB-SubCell"/>
</dbReference>
<dbReference type="RefSeq" id="WP_194029055.1">
    <property type="nucleotide sequence ID" value="NZ_JADEWZ010000010.1"/>
</dbReference>
<dbReference type="GO" id="GO:0016989">
    <property type="term" value="F:sigma factor antagonist activity"/>
    <property type="evidence" value="ECO:0007669"/>
    <property type="project" value="TreeGrafter"/>
</dbReference>
<dbReference type="GO" id="GO:0006417">
    <property type="term" value="P:regulation of translation"/>
    <property type="evidence" value="ECO:0007669"/>
    <property type="project" value="TreeGrafter"/>
</dbReference>
<dbReference type="InterPro" id="IPR041916">
    <property type="entry name" value="Anti_sigma_zinc_sf"/>
</dbReference>
<keyword evidence="3" id="KW-1133">Transmembrane helix</keyword>
<comment type="subcellular location">
    <subcellularLocation>
        <location evidence="1">Membrane</location>
        <topology evidence="1">Single-pass membrane protein</topology>
    </subcellularLocation>
</comment>
<evidence type="ECO:0000256" key="4">
    <source>
        <dbReference type="ARBA" id="ARBA00023136"/>
    </source>
</evidence>
<dbReference type="AlphaFoldDB" id="A0A8J7DVQ6"/>
<evidence type="ECO:0000313" key="6">
    <source>
        <dbReference type="Proteomes" id="UP000654482"/>
    </source>
</evidence>
<accession>A0A8J7DVQ6</accession>
<keyword evidence="2" id="KW-0812">Transmembrane</keyword>
<evidence type="ECO:0000256" key="3">
    <source>
        <dbReference type="ARBA" id="ARBA00022989"/>
    </source>
</evidence>
<organism evidence="5 6">
    <name type="scientific">Lusitaniella coriacea LEGE 07157</name>
    <dbReference type="NCBI Taxonomy" id="945747"/>
    <lineage>
        <taxon>Bacteria</taxon>
        <taxon>Bacillati</taxon>
        <taxon>Cyanobacteriota</taxon>
        <taxon>Cyanophyceae</taxon>
        <taxon>Spirulinales</taxon>
        <taxon>Lusitaniellaceae</taxon>
        <taxon>Lusitaniella</taxon>
    </lineage>
</organism>
<name>A0A8J7DVQ6_9CYAN</name>
<comment type="caution">
    <text evidence="5">The sequence shown here is derived from an EMBL/GenBank/DDBJ whole genome shotgun (WGS) entry which is preliminary data.</text>
</comment>
<dbReference type="PANTHER" id="PTHR37461">
    <property type="entry name" value="ANTI-SIGMA-K FACTOR RSKA"/>
    <property type="match status" value="1"/>
</dbReference>
<gene>
    <name evidence="5" type="ORF">IQ249_08680</name>
</gene>
<dbReference type="InterPro" id="IPR051474">
    <property type="entry name" value="Anti-sigma-K/W_factor"/>
</dbReference>
<keyword evidence="4" id="KW-0472">Membrane</keyword>
<sequence length="290" mass="32745">MSKRFQDLAAGYVLGNLNSEEAEEFQKSLTAHPEFAKEIDRLQEVLGLMSYDVSERAPSPSLREKILFSARVPPKTSRISHFVRQTQKSCLSRSGPAIGVAALLAIALGINNFRLHRRLQFLQAQQLQISQDAIAFTASETFLLQNWEGIEELLEDRQNSLNRNTGPVDFASSQPAEIVKQFQPKTQLPSPLPLLNDRGLKLLGGSFCKLGKTRGIRLTYQQDPARIISFYQLELTPNASFPKLTQERLYLHRSQEPDLVLWRDRDFLYVLVANGSPTELQHLATTVITQ</sequence>
<dbReference type="EMBL" id="JADEWZ010000010">
    <property type="protein sequence ID" value="MBE9115966.1"/>
    <property type="molecule type" value="Genomic_DNA"/>
</dbReference>
<proteinExistence type="predicted"/>
<evidence type="ECO:0000313" key="5">
    <source>
        <dbReference type="EMBL" id="MBE9115966.1"/>
    </source>
</evidence>
<dbReference type="Gene3D" id="1.10.10.1320">
    <property type="entry name" value="Anti-sigma factor, zinc-finger domain"/>
    <property type="match status" value="1"/>
</dbReference>
<evidence type="ECO:0008006" key="7">
    <source>
        <dbReference type="Google" id="ProtNLM"/>
    </source>
</evidence>
<protein>
    <recommendedName>
        <fullName evidence="7">Anti-sigma factor</fullName>
    </recommendedName>
</protein>